<keyword evidence="3" id="KW-0378">Hydrolase</keyword>
<dbReference type="InterPro" id="IPR000639">
    <property type="entry name" value="Epox_hydrolase-like"/>
</dbReference>
<dbReference type="PANTHER" id="PTHR43433:SF5">
    <property type="entry name" value="AB HYDROLASE-1 DOMAIN-CONTAINING PROTEIN"/>
    <property type="match status" value="1"/>
</dbReference>
<protein>
    <submittedName>
        <fullName evidence="3">Beta-ketoadipate enol-lactone hydrolase</fullName>
        <ecNumber evidence="3">3.1.1.24</ecNumber>
    </submittedName>
</protein>
<dbReference type="SUPFAM" id="SSF53474">
    <property type="entry name" value="alpha/beta-Hydrolases"/>
    <property type="match status" value="1"/>
</dbReference>
<dbReference type="GO" id="GO:0047570">
    <property type="term" value="F:3-oxoadipate enol-lactonase activity"/>
    <property type="evidence" value="ECO:0007669"/>
    <property type="project" value="UniProtKB-EC"/>
</dbReference>
<dbReference type="Proteomes" id="UP000070188">
    <property type="component" value="Unassembled WGS sequence"/>
</dbReference>
<evidence type="ECO:0000313" key="3">
    <source>
        <dbReference type="EMBL" id="KWX00870.1"/>
    </source>
</evidence>
<sequence length="280" mass="31283">MPTVRCGDVDMYYEESGSGEPIVWIPGTGLLGSTWHRHQVSAFASRYRCLTLDLRGSGRTVGGGDNFTVADLAYDVARLMDELEIASAHLVGLSLGSAVVQELALHRPDLVRTAVLIGTWSSTQREHHIRRHFESRLYALEHGPLDVFTRFAFWMSSPSVVDHEPELQQAVEQELAAHTSTRLEGTAAHFRADLAHETRERLADISCPTLVLHGADDLITLPWYNEQVAALIPNATLRTIPRAGHLVWLERPNAVNRCIEEFLDSQRKIEESVDDEKVTT</sequence>
<keyword evidence="1" id="KW-0575">Peroxidase</keyword>
<dbReference type="AlphaFoldDB" id="A0A132MT25"/>
<dbReference type="PATRIC" id="fig|1469144.10.peg.2049"/>
<dbReference type="InterPro" id="IPR029058">
    <property type="entry name" value="AB_hydrolase_fold"/>
</dbReference>
<accession>A0A132MT25</accession>
<evidence type="ECO:0000313" key="4">
    <source>
        <dbReference type="Proteomes" id="UP000070188"/>
    </source>
</evidence>
<dbReference type="PRINTS" id="PR00111">
    <property type="entry name" value="ABHYDROLASE"/>
</dbReference>
<gene>
    <name evidence="3" type="ORF">LI90_1898</name>
</gene>
<dbReference type="InterPro" id="IPR050471">
    <property type="entry name" value="AB_hydrolase"/>
</dbReference>
<dbReference type="EC" id="3.1.1.24" evidence="3"/>
<reference evidence="4" key="1">
    <citation type="submission" date="2015-04" db="EMBL/GenBank/DDBJ databases">
        <title>Physiological reanalysis, assessment of diazotrophy, and genome sequences of multiple isolates of Streptomyces thermoautotrophicus.</title>
        <authorList>
            <person name="MacKellar D.C."/>
            <person name="Lieber L."/>
            <person name="Norman J."/>
            <person name="Bolger A."/>
            <person name="Tobin C."/>
            <person name="Murray J.W."/>
            <person name="Chang R."/>
            <person name="Ford T."/>
            <person name="Nguyen P.Q."/>
            <person name="Woodward J."/>
            <person name="Permingeat H."/>
            <person name="Joshi N.S."/>
            <person name="Silver P.A."/>
            <person name="Usadel B."/>
            <person name="Rutherford A.W."/>
            <person name="Friesen M."/>
            <person name="Prell J."/>
        </authorList>
    </citation>
    <scope>NUCLEOTIDE SEQUENCE [LARGE SCALE GENOMIC DNA]</scope>
    <source>
        <strain evidence="4">H1</strain>
    </source>
</reference>
<organism evidence="3 4">
    <name type="scientific">Carbonactinospora thermoautotrophica</name>
    <dbReference type="NCBI Taxonomy" id="1469144"/>
    <lineage>
        <taxon>Bacteria</taxon>
        <taxon>Bacillati</taxon>
        <taxon>Actinomycetota</taxon>
        <taxon>Actinomycetes</taxon>
        <taxon>Kitasatosporales</taxon>
        <taxon>Carbonactinosporaceae</taxon>
        <taxon>Carbonactinospora</taxon>
    </lineage>
</organism>
<dbReference type="PRINTS" id="PR00412">
    <property type="entry name" value="EPOXHYDRLASE"/>
</dbReference>
<dbReference type="Gene3D" id="3.40.50.1820">
    <property type="entry name" value="alpha/beta hydrolase"/>
    <property type="match status" value="1"/>
</dbReference>
<comment type="caution">
    <text evidence="3">The sequence shown here is derived from an EMBL/GenBank/DDBJ whole genome shotgun (WGS) entry which is preliminary data.</text>
</comment>
<keyword evidence="1" id="KW-0560">Oxidoreductase</keyword>
<evidence type="ECO:0000256" key="1">
    <source>
        <dbReference type="ARBA" id="ARBA00022559"/>
    </source>
</evidence>
<keyword evidence="4" id="KW-1185">Reference proteome</keyword>
<dbReference type="OrthoDB" id="3210844at2"/>
<dbReference type="EMBL" id="LAXD01000001">
    <property type="protein sequence ID" value="KWX00870.1"/>
    <property type="molecule type" value="Genomic_DNA"/>
</dbReference>
<dbReference type="PANTHER" id="PTHR43433">
    <property type="entry name" value="HYDROLASE, ALPHA/BETA FOLD FAMILY PROTEIN"/>
    <property type="match status" value="1"/>
</dbReference>
<dbReference type="STRING" id="1469144.LI90_1898"/>
<name>A0A132MT25_9ACTN</name>
<proteinExistence type="predicted"/>
<evidence type="ECO:0000259" key="2">
    <source>
        <dbReference type="Pfam" id="PF00561"/>
    </source>
</evidence>
<feature type="domain" description="AB hydrolase-1" evidence="2">
    <location>
        <begin position="23"/>
        <end position="252"/>
    </location>
</feature>
<dbReference type="InterPro" id="IPR000073">
    <property type="entry name" value="AB_hydrolase_1"/>
</dbReference>
<dbReference type="RefSeq" id="WP_079045991.1">
    <property type="nucleotide sequence ID" value="NZ_JYIJ01000019.1"/>
</dbReference>
<dbReference type="Pfam" id="PF00561">
    <property type="entry name" value="Abhydrolase_1"/>
    <property type="match status" value="1"/>
</dbReference>
<dbReference type="GO" id="GO:0004601">
    <property type="term" value="F:peroxidase activity"/>
    <property type="evidence" value="ECO:0007669"/>
    <property type="project" value="UniProtKB-KW"/>
</dbReference>